<feature type="transmembrane region" description="Helical" evidence="6">
    <location>
        <begin position="332"/>
        <end position="353"/>
    </location>
</feature>
<dbReference type="Pfam" id="PF07690">
    <property type="entry name" value="MFS_1"/>
    <property type="match status" value="1"/>
</dbReference>
<feature type="transmembrane region" description="Helical" evidence="6">
    <location>
        <begin position="365"/>
        <end position="387"/>
    </location>
</feature>
<feature type="domain" description="Major facilitator superfamily (MFS) profile" evidence="7">
    <location>
        <begin position="41"/>
        <end position="421"/>
    </location>
</feature>
<evidence type="ECO:0000256" key="3">
    <source>
        <dbReference type="ARBA" id="ARBA00022989"/>
    </source>
</evidence>
<evidence type="ECO:0000256" key="2">
    <source>
        <dbReference type="ARBA" id="ARBA00022692"/>
    </source>
</evidence>
<comment type="caution">
    <text evidence="8">The sequence shown here is derived from an EMBL/GenBank/DDBJ whole genome shotgun (WGS) entry which is preliminary data.</text>
</comment>
<comment type="subcellular location">
    <subcellularLocation>
        <location evidence="1">Cell membrane</location>
        <topology evidence="1">Multi-pass membrane protein</topology>
    </subcellularLocation>
</comment>
<dbReference type="CDD" id="cd17324">
    <property type="entry name" value="MFS_NepI_like"/>
    <property type="match status" value="1"/>
</dbReference>
<protein>
    <recommendedName>
        <fullName evidence="7">Major facilitator superfamily (MFS) profile domain-containing protein</fullName>
    </recommendedName>
</protein>
<evidence type="ECO:0000256" key="5">
    <source>
        <dbReference type="SAM" id="MobiDB-lite"/>
    </source>
</evidence>
<dbReference type="Gene3D" id="1.20.1250.20">
    <property type="entry name" value="MFS general substrate transporter like domains"/>
    <property type="match status" value="1"/>
</dbReference>
<dbReference type="InterPro" id="IPR011701">
    <property type="entry name" value="MFS"/>
</dbReference>
<accession>A0A9X7PF87</accession>
<feature type="transmembrane region" description="Helical" evidence="6">
    <location>
        <begin position="39"/>
        <end position="60"/>
    </location>
</feature>
<dbReference type="PROSITE" id="PS50850">
    <property type="entry name" value="MFS"/>
    <property type="match status" value="1"/>
</dbReference>
<feature type="transmembrane region" description="Helical" evidence="6">
    <location>
        <begin position="276"/>
        <end position="295"/>
    </location>
</feature>
<feature type="transmembrane region" description="Helical" evidence="6">
    <location>
        <begin position="194"/>
        <end position="216"/>
    </location>
</feature>
<dbReference type="EMBL" id="PXWG01000112">
    <property type="protein sequence ID" value="PSJ25601.1"/>
    <property type="molecule type" value="Genomic_DNA"/>
</dbReference>
<dbReference type="Proteomes" id="UP000242427">
    <property type="component" value="Unassembled WGS sequence"/>
</dbReference>
<organism evidence="8 9">
    <name type="scientific">Streptosporangium nondiastaticum</name>
    <dbReference type="NCBI Taxonomy" id="35764"/>
    <lineage>
        <taxon>Bacteria</taxon>
        <taxon>Bacillati</taxon>
        <taxon>Actinomycetota</taxon>
        <taxon>Actinomycetes</taxon>
        <taxon>Streptosporangiales</taxon>
        <taxon>Streptosporangiaceae</taxon>
        <taxon>Streptosporangium</taxon>
    </lineage>
</organism>
<sequence length="421" mass="41624">MPTPTSASTAPAPAPAPTPAPVDAPVSAAAPAPARTGNAVLLAVISLCTAVTAANIYLAAPLLGLIARDFGVAPSAAGWIASVAQLGYAVGLLVFAPLGDTADRRRLVAVLSALAGAALVAATFAPGLPALAAAVLVACAATVVPQLLVPLVAERAPAERRGRHVAAVVAGLFTGIVAARVLGSLAGQAYGWRAVFLGSAALTVAIGLLTAAILPAETRPRRASRPLKAIAALPGLLRASADLRAACLRQGGLFGAWSSLWTTLALLLTADEPFHLSTASAGLFGLFGLVSTAVAPVSGTLIDRFGAPRVVTAAYALAAVSLPLFWLGGHQLWALCAGAVFIHAGLMAGQVANQTRALASTGTPAVANTAYVVTAFIGGASASAVAGPAYAHWGWNGVCAIAAAAIAVGWVGGAAVARKGR</sequence>
<keyword evidence="4 6" id="KW-0472">Membrane</keyword>
<feature type="region of interest" description="Disordered" evidence="5">
    <location>
        <begin position="1"/>
        <end position="28"/>
    </location>
</feature>
<dbReference type="GO" id="GO:0005886">
    <property type="term" value="C:plasma membrane"/>
    <property type="evidence" value="ECO:0007669"/>
    <property type="project" value="UniProtKB-SubCell"/>
</dbReference>
<name>A0A9X7PF87_9ACTN</name>
<feature type="transmembrane region" description="Helical" evidence="6">
    <location>
        <begin position="131"/>
        <end position="153"/>
    </location>
</feature>
<feature type="compositionally biased region" description="Pro residues" evidence="5">
    <location>
        <begin position="12"/>
        <end position="22"/>
    </location>
</feature>
<reference evidence="8 9" key="1">
    <citation type="submission" date="2018-03" db="EMBL/GenBank/DDBJ databases">
        <title>Chitinolytic properties of Streptosporangium nondiastaticum TBG75A20.</title>
        <authorList>
            <person name="Gayathri V."/>
            <person name="Shiburaj S."/>
        </authorList>
    </citation>
    <scope>NUCLEOTIDE SEQUENCE [LARGE SCALE GENOMIC DNA]</scope>
    <source>
        <strain evidence="8 9">TBG75A20</strain>
    </source>
</reference>
<gene>
    <name evidence="8" type="ORF">B7P34_27390</name>
</gene>
<feature type="compositionally biased region" description="Low complexity" evidence="5">
    <location>
        <begin position="1"/>
        <end position="11"/>
    </location>
</feature>
<evidence type="ECO:0000256" key="4">
    <source>
        <dbReference type="ARBA" id="ARBA00023136"/>
    </source>
</evidence>
<dbReference type="InterPro" id="IPR036259">
    <property type="entry name" value="MFS_trans_sf"/>
</dbReference>
<keyword evidence="2 6" id="KW-0812">Transmembrane</keyword>
<feature type="transmembrane region" description="Helical" evidence="6">
    <location>
        <begin position="72"/>
        <end position="95"/>
    </location>
</feature>
<proteinExistence type="predicted"/>
<feature type="transmembrane region" description="Helical" evidence="6">
    <location>
        <begin position="165"/>
        <end position="182"/>
    </location>
</feature>
<feature type="transmembrane region" description="Helical" evidence="6">
    <location>
        <begin position="393"/>
        <end position="417"/>
    </location>
</feature>
<feature type="transmembrane region" description="Helical" evidence="6">
    <location>
        <begin position="107"/>
        <end position="125"/>
    </location>
</feature>
<dbReference type="OrthoDB" id="3697899at2"/>
<evidence type="ECO:0000259" key="7">
    <source>
        <dbReference type="PROSITE" id="PS50850"/>
    </source>
</evidence>
<dbReference type="AlphaFoldDB" id="A0A9X7PF87"/>
<evidence type="ECO:0000256" key="6">
    <source>
        <dbReference type="SAM" id="Phobius"/>
    </source>
</evidence>
<dbReference type="PANTHER" id="PTHR42910:SF1">
    <property type="entry name" value="MAJOR FACILITATOR SUPERFAMILY (MFS) PROFILE DOMAIN-CONTAINING PROTEIN"/>
    <property type="match status" value="1"/>
</dbReference>
<dbReference type="InterPro" id="IPR020846">
    <property type="entry name" value="MFS_dom"/>
</dbReference>
<keyword evidence="9" id="KW-1185">Reference proteome</keyword>
<feature type="transmembrane region" description="Helical" evidence="6">
    <location>
        <begin position="252"/>
        <end position="270"/>
    </location>
</feature>
<dbReference type="SUPFAM" id="SSF103473">
    <property type="entry name" value="MFS general substrate transporter"/>
    <property type="match status" value="1"/>
</dbReference>
<keyword evidence="3 6" id="KW-1133">Transmembrane helix</keyword>
<evidence type="ECO:0000256" key="1">
    <source>
        <dbReference type="ARBA" id="ARBA00004651"/>
    </source>
</evidence>
<evidence type="ECO:0000313" key="9">
    <source>
        <dbReference type="Proteomes" id="UP000242427"/>
    </source>
</evidence>
<evidence type="ECO:0000313" key="8">
    <source>
        <dbReference type="EMBL" id="PSJ25601.1"/>
    </source>
</evidence>
<feature type="transmembrane region" description="Helical" evidence="6">
    <location>
        <begin position="307"/>
        <end position="326"/>
    </location>
</feature>
<dbReference type="GO" id="GO:0022857">
    <property type="term" value="F:transmembrane transporter activity"/>
    <property type="evidence" value="ECO:0007669"/>
    <property type="project" value="InterPro"/>
</dbReference>
<dbReference type="RefSeq" id="WP_106680810.1">
    <property type="nucleotide sequence ID" value="NZ_PXWG01000112.1"/>
</dbReference>
<dbReference type="PANTHER" id="PTHR42910">
    <property type="entry name" value="TRANSPORTER SCO4007-RELATED"/>
    <property type="match status" value="1"/>
</dbReference>